<reference evidence="1" key="1">
    <citation type="submission" date="2014-11" db="EMBL/GenBank/DDBJ databases">
        <authorList>
            <person name="Amaro Gonzalez C."/>
        </authorList>
    </citation>
    <scope>NUCLEOTIDE SEQUENCE</scope>
</reference>
<protein>
    <submittedName>
        <fullName evidence="1">Uncharacterized protein</fullName>
    </submittedName>
</protein>
<reference evidence="1" key="2">
    <citation type="journal article" date="2015" name="Fish Shellfish Immunol.">
        <title>Early steps in the European eel (Anguilla anguilla)-Vibrio vulnificus interaction in the gills: Role of the RtxA13 toxin.</title>
        <authorList>
            <person name="Callol A."/>
            <person name="Pajuelo D."/>
            <person name="Ebbesson L."/>
            <person name="Teles M."/>
            <person name="MacKenzie S."/>
            <person name="Amaro C."/>
        </authorList>
    </citation>
    <scope>NUCLEOTIDE SEQUENCE</scope>
</reference>
<evidence type="ECO:0000313" key="1">
    <source>
        <dbReference type="EMBL" id="JAH88756.1"/>
    </source>
</evidence>
<organism evidence="1">
    <name type="scientific">Anguilla anguilla</name>
    <name type="common">European freshwater eel</name>
    <name type="synonym">Muraena anguilla</name>
    <dbReference type="NCBI Taxonomy" id="7936"/>
    <lineage>
        <taxon>Eukaryota</taxon>
        <taxon>Metazoa</taxon>
        <taxon>Chordata</taxon>
        <taxon>Craniata</taxon>
        <taxon>Vertebrata</taxon>
        <taxon>Euteleostomi</taxon>
        <taxon>Actinopterygii</taxon>
        <taxon>Neopterygii</taxon>
        <taxon>Teleostei</taxon>
        <taxon>Anguilliformes</taxon>
        <taxon>Anguillidae</taxon>
        <taxon>Anguilla</taxon>
    </lineage>
</organism>
<sequence length="54" mass="6208">MDFNIQLLPAGLRLNSKLIELLLVTKYWGPKNKFLQTNWVLLGYGALKCKICNI</sequence>
<dbReference type="AlphaFoldDB" id="A0A0E9WEP3"/>
<proteinExistence type="predicted"/>
<name>A0A0E9WEP3_ANGAN</name>
<dbReference type="EMBL" id="GBXM01019821">
    <property type="protein sequence ID" value="JAH88756.1"/>
    <property type="molecule type" value="Transcribed_RNA"/>
</dbReference>
<accession>A0A0E9WEP3</accession>